<dbReference type="InterPro" id="IPR043128">
    <property type="entry name" value="Rev_trsase/Diguanyl_cyclase"/>
</dbReference>
<proteinExistence type="predicted"/>
<keyword evidence="1" id="KW-1133">Transmembrane helix</keyword>
<comment type="caution">
    <text evidence="2">The sequence shown here is derived from an EMBL/GenBank/DDBJ whole genome shotgun (WGS) entry which is preliminary data.</text>
</comment>
<dbReference type="Proteomes" id="UP001151760">
    <property type="component" value="Unassembled WGS sequence"/>
</dbReference>
<evidence type="ECO:0000256" key="1">
    <source>
        <dbReference type="SAM" id="Phobius"/>
    </source>
</evidence>
<accession>A0ABQ5EUV9</accession>
<reference evidence="2" key="1">
    <citation type="journal article" date="2022" name="Int. J. Mol. Sci.">
        <title>Draft Genome of Tanacetum Coccineum: Genomic Comparison of Closely Related Tanacetum-Family Plants.</title>
        <authorList>
            <person name="Yamashiro T."/>
            <person name="Shiraishi A."/>
            <person name="Nakayama K."/>
            <person name="Satake H."/>
        </authorList>
    </citation>
    <scope>NUCLEOTIDE SEQUENCE</scope>
</reference>
<protein>
    <submittedName>
        <fullName evidence="2">Uncharacterized protein</fullName>
    </submittedName>
</protein>
<dbReference type="SUPFAM" id="SSF56672">
    <property type="entry name" value="DNA/RNA polymerases"/>
    <property type="match status" value="1"/>
</dbReference>
<evidence type="ECO:0000313" key="3">
    <source>
        <dbReference type="Proteomes" id="UP001151760"/>
    </source>
</evidence>
<dbReference type="EMBL" id="BQNB010016670">
    <property type="protein sequence ID" value="GJT54420.1"/>
    <property type="molecule type" value="Genomic_DNA"/>
</dbReference>
<name>A0ABQ5EUV9_9ASTR</name>
<dbReference type="Gene3D" id="3.30.70.270">
    <property type="match status" value="1"/>
</dbReference>
<feature type="transmembrane region" description="Helical" evidence="1">
    <location>
        <begin position="12"/>
        <end position="29"/>
    </location>
</feature>
<gene>
    <name evidence="2" type="ORF">Tco_0989474</name>
</gene>
<keyword evidence="1" id="KW-0812">Transmembrane</keyword>
<keyword evidence="1" id="KW-0472">Membrane</keyword>
<evidence type="ECO:0000313" key="2">
    <source>
        <dbReference type="EMBL" id="GJT54420.1"/>
    </source>
</evidence>
<reference evidence="2" key="2">
    <citation type="submission" date="2022-01" db="EMBL/GenBank/DDBJ databases">
        <authorList>
            <person name="Yamashiro T."/>
            <person name="Shiraishi A."/>
            <person name="Satake H."/>
            <person name="Nakayama K."/>
        </authorList>
    </citation>
    <scope>NUCLEOTIDE SEQUENCE</scope>
</reference>
<organism evidence="2 3">
    <name type="scientific">Tanacetum coccineum</name>
    <dbReference type="NCBI Taxonomy" id="301880"/>
    <lineage>
        <taxon>Eukaryota</taxon>
        <taxon>Viridiplantae</taxon>
        <taxon>Streptophyta</taxon>
        <taxon>Embryophyta</taxon>
        <taxon>Tracheophyta</taxon>
        <taxon>Spermatophyta</taxon>
        <taxon>Magnoliopsida</taxon>
        <taxon>eudicotyledons</taxon>
        <taxon>Gunneridae</taxon>
        <taxon>Pentapetalae</taxon>
        <taxon>asterids</taxon>
        <taxon>campanulids</taxon>
        <taxon>Asterales</taxon>
        <taxon>Asteraceae</taxon>
        <taxon>Asteroideae</taxon>
        <taxon>Anthemideae</taxon>
        <taxon>Anthemidinae</taxon>
        <taxon>Tanacetum</taxon>
    </lineage>
</organism>
<sequence>MTTVDRAERCLWIHFLCVNVVLLAMLVNVRSSAKSGERLDKASSVAPKRMAIRDAVLQVDVVTGTFLLNNHYASVLFNSGSDRSFVDTRFSSMLDIDPVKIDTSYELHCTVYLASLSMREVVGAIARAVEERIYSSEFITVGSTGVVREKERWVFSNVTKKSMESLKIILELLKKERLYAKFSKCDFWLDSVQFLGHVIDRNGVHG</sequence>
<dbReference type="InterPro" id="IPR043502">
    <property type="entry name" value="DNA/RNA_pol_sf"/>
</dbReference>
<dbReference type="Pfam" id="PF08284">
    <property type="entry name" value="RVP_2"/>
    <property type="match status" value="1"/>
</dbReference>
<keyword evidence="3" id="KW-1185">Reference proteome</keyword>